<accession>A0A8S3YKD8</accession>
<feature type="non-terminal residue" evidence="2">
    <location>
        <position position="111"/>
    </location>
</feature>
<feature type="non-terminal residue" evidence="2">
    <location>
        <position position="1"/>
    </location>
</feature>
<evidence type="ECO:0000313" key="3">
    <source>
        <dbReference type="Proteomes" id="UP000678393"/>
    </source>
</evidence>
<keyword evidence="3" id="KW-1185">Reference proteome</keyword>
<feature type="region of interest" description="Disordered" evidence="1">
    <location>
        <begin position="1"/>
        <end position="33"/>
    </location>
</feature>
<evidence type="ECO:0000313" key="2">
    <source>
        <dbReference type="EMBL" id="CAG5117479.1"/>
    </source>
</evidence>
<dbReference type="AlphaFoldDB" id="A0A8S3YKD8"/>
<gene>
    <name evidence="2" type="ORF">CUNI_LOCUS3037</name>
</gene>
<dbReference type="Proteomes" id="UP000678393">
    <property type="component" value="Unassembled WGS sequence"/>
</dbReference>
<sequence>VSKSSVKKQVDQGQVRKRQQDKPKDIETMRRGTLKSKAGFTLYTHCSDTVKQTKPPVPKSLASNLKQIQGENEVEDQFLQQPDVVSQMQIQNALTKPGDVSSIMIPTGDIE</sequence>
<dbReference type="EMBL" id="CAJHNH020000412">
    <property type="protein sequence ID" value="CAG5117479.1"/>
    <property type="molecule type" value="Genomic_DNA"/>
</dbReference>
<feature type="compositionally biased region" description="Basic and acidic residues" evidence="1">
    <location>
        <begin position="18"/>
        <end position="30"/>
    </location>
</feature>
<organism evidence="2 3">
    <name type="scientific">Candidula unifasciata</name>
    <dbReference type="NCBI Taxonomy" id="100452"/>
    <lineage>
        <taxon>Eukaryota</taxon>
        <taxon>Metazoa</taxon>
        <taxon>Spiralia</taxon>
        <taxon>Lophotrochozoa</taxon>
        <taxon>Mollusca</taxon>
        <taxon>Gastropoda</taxon>
        <taxon>Heterobranchia</taxon>
        <taxon>Euthyneura</taxon>
        <taxon>Panpulmonata</taxon>
        <taxon>Eupulmonata</taxon>
        <taxon>Stylommatophora</taxon>
        <taxon>Helicina</taxon>
        <taxon>Helicoidea</taxon>
        <taxon>Geomitridae</taxon>
        <taxon>Candidula</taxon>
    </lineage>
</organism>
<name>A0A8S3YKD8_9EUPU</name>
<proteinExistence type="predicted"/>
<protein>
    <submittedName>
        <fullName evidence="2">Uncharacterized protein</fullName>
    </submittedName>
</protein>
<reference evidence="2" key="1">
    <citation type="submission" date="2021-04" db="EMBL/GenBank/DDBJ databases">
        <authorList>
            <consortium name="Molecular Ecology Group"/>
        </authorList>
    </citation>
    <scope>NUCLEOTIDE SEQUENCE</scope>
</reference>
<comment type="caution">
    <text evidence="2">The sequence shown here is derived from an EMBL/GenBank/DDBJ whole genome shotgun (WGS) entry which is preliminary data.</text>
</comment>
<evidence type="ECO:0000256" key="1">
    <source>
        <dbReference type="SAM" id="MobiDB-lite"/>
    </source>
</evidence>